<sequence>MDDWEAIPTVVPSKDPPLHTHTGTHTHRDTHTHRNGAGPHMTSWALSWKWLSVSAGLRSTVIRSWSLQISKPTRATRTFRGR</sequence>
<keyword evidence="3" id="KW-1185">Reference proteome</keyword>
<name>A0A8C5D022_GADMO</name>
<protein>
    <submittedName>
        <fullName evidence="2">Uncharacterized protein</fullName>
    </submittedName>
</protein>
<evidence type="ECO:0000256" key="1">
    <source>
        <dbReference type="SAM" id="MobiDB-lite"/>
    </source>
</evidence>
<dbReference type="Proteomes" id="UP000694546">
    <property type="component" value="Chromosome 6"/>
</dbReference>
<evidence type="ECO:0000313" key="2">
    <source>
        <dbReference type="Ensembl" id="ENSGMOP00000068487.1"/>
    </source>
</evidence>
<feature type="region of interest" description="Disordered" evidence="1">
    <location>
        <begin position="1"/>
        <end position="38"/>
    </location>
</feature>
<dbReference type="OMA" id="ILKAYMM"/>
<feature type="compositionally biased region" description="Basic residues" evidence="1">
    <location>
        <begin position="22"/>
        <end position="34"/>
    </location>
</feature>
<dbReference type="GeneTree" id="ENSGT00940000177687"/>
<reference evidence="2" key="1">
    <citation type="submission" date="2025-08" db="UniProtKB">
        <authorList>
            <consortium name="Ensembl"/>
        </authorList>
    </citation>
    <scope>IDENTIFICATION</scope>
</reference>
<evidence type="ECO:0000313" key="3">
    <source>
        <dbReference type="Proteomes" id="UP000694546"/>
    </source>
</evidence>
<organism evidence="2 3">
    <name type="scientific">Gadus morhua</name>
    <name type="common">Atlantic cod</name>
    <dbReference type="NCBI Taxonomy" id="8049"/>
    <lineage>
        <taxon>Eukaryota</taxon>
        <taxon>Metazoa</taxon>
        <taxon>Chordata</taxon>
        <taxon>Craniata</taxon>
        <taxon>Vertebrata</taxon>
        <taxon>Euteleostomi</taxon>
        <taxon>Actinopterygii</taxon>
        <taxon>Neopterygii</taxon>
        <taxon>Teleostei</taxon>
        <taxon>Neoteleostei</taxon>
        <taxon>Acanthomorphata</taxon>
        <taxon>Zeiogadaria</taxon>
        <taxon>Gadariae</taxon>
        <taxon>Gadiformes</taxon>
        <taxon>Gadoidei</taxon>
        <taxon>Gadidae</taxon>
        <taxon>Gadus</taxon>
    </lineage>
</organism>
<dbReference type="Ensembl" id="ENSGMOT00000037150.1">
    <property type="protein sequence ID" value="ENSGMOP00000068487.1"/>
    <property type="gene ID" value="ENSGMOG00000035227.1"/>
</dbReference>
<accession>A0A8C5D022</accession>
<dbReference type="AlphaFoldDB" id="A0A8C5D022"/>
<proteinExistence type="predicted"/>
<reference evidence="2" key="2">
    <citation type="submission" date="2025-09" db="UniProtKB">
        <authorList>
            <consortium name="Ensembl"/>
        </authorList>
    </citation>
    <scope>IDENTIFICATION</scope>
</reference>